<dbReference type="InterPro" id="IPR004029">
    <property type="entry name" value="UreE_N"/>
</dbReference>
<dbReference type="SMART" id="SM00988">
    <property type="entry name" value="UreE_N"/>
    <property type="match status" value="1"/>
</dbReference>
<comment type="subcellular location">
    <subcellularLocation>
        <location evidence="1 5">Cytoplasm</location>
    </subcellularLocation>
</comment>
<evidence type="ECO:0000256" key="5">
    <source>
        <dbReference type="HAMAP-Rule" id="MF_00822"/>
    </source>
</evidence>
<dbReference type="SUPFAM" id="SSF69737">
    <property type="entry name" value="Urease metallochaperone UreE, C-terminal domain"/>
    <property type="match status" value="1"/>
</dbReference>
<evidence type="ECO:0000256" key="4">
    <source>
        <dbReference type="ARBA" id="ARBA00023186"/>
    </source>
</evidence>
<dbReference type="InterPro" id="IPR007864">
    <property type="entry name" value="UreE_C_dom"/>
</dbReference>
<dbReference type="AlphaFoldDB" id="A0A238LAA4"/>
<sequence>MSVAPTLKAHEVRSLAEGETCADHVVLTYEDRLIRRKRLSCASGQHLMVDLPKTIGLDETTVLVTTSGQLIGVKAADEDLLEVSGHLAHLAWHIGNRHTPCEITDSRIVIRAEKVMSEMLIGLGATVTPMRGPFRPGGGAYGHGRTMGHSHGPDDGHGHQHDHHHDHTHSHDHSHGDHSHEH</sequence>
<dbReference type="Gene3D" id="2.60.260.20">
    <property type="entry name" value="Urease metallochaperone UreE, N-terminal domain"/>
    <property type="match status" value="1"/>
</dbReference>
<dbReference type="Gene3D" id="3.30.70.790">
    <property type="entry name" value="UreE, C-terminal domain"/>
    <property type="match status" value="1"/>
</dbReference>
<dbReference type="GO" id="GO:0051082">
    <property type="term" value="F:unfolded protein binding"/>
    <property type="evidence" value="ECO:0007669"/>
    <property type="project" value="UniProtKB-UniRule"/>
</dbReference>
<feature type="region of interest" description="Disordered" evidence="6">
    <location>
        <begin position="132"/>
        <end position="182"/>
    </location>
</feature>
<evidence type="ECO:0000259" key="7">
    <source>
        <dbReference type="SMART" id="SM00988"/>
    </source>
</evidence>
<dbReference type="Pfam" id="PF05194">
    <property type="entry name" value="UreE_C"/>
    <property type="match status" value="1"/>
</dbReference>
<dbReference type="CDD" id="cd00571">
    <property type="entry name" value="UreE"/>
    <property type="match status" value="1"/>
</dbReference>
<dbReference type="SUPFAM" id="SSF69287">
    <property type="entry name" value="Urease metallochaperone UreE, N-terminal domain"/>
    <property type="match status" value="1"/>
</dbReference>
<dbReference type="OrthoDB" id="9802215at2"/>
<accession>A0A238LAA4</accession>
<dbReference type="EMBL" id="FXZK01000001">
    <property type="protein sequence ID" value="SMY05886.1"/>
    <property type="molecule type" value="Genomic_DNA"/>
</dbReference>
<evidence type="ECO:0000256" key="3">
    <source>
        <dbReference type="ARBA" id="ARBA00022596"/>
    </source>
</evidence>
<dbReference type="RefSeq" id="WP_093990130.1">
    <property type="nucleotide sequence ID" value="NZ_FXZK01000001.1"/>
</dbReference>
<comment type="function">
    <text evidence="5">Involved in urease metallocenter assembly. Binds nickel. Probably functions as a nickel donor during metallocenter assembly.</text>
</comment>
<gene>
    <name evidence="8" type="primary">ureE1</name>
    <name evidence="5" type="synonym">ureE</name>
    <name evidence="8" type="ORF">LOM8899_00007</name>
</gene>
<keyword evidence="2 5" id="KW-0963">Cytoplasm</keyword>
<feature type="domain" description="UreE urease accessory N-terminal" evidence="7">
    <location>
        <begin position="8"/>
        <end position="71"/>
    </location>
</feature>
<dbReference type="HAMAP" id="MF_00822">
    <property type="entry name" value="UreE"/>
    <property type="match status" value="1"/>
</dbReference>
<organism evidence="8 9">
    <name type="scientific">Flavimaricola marinus</name>
    <dbReference type="NCBI Taxonomy" id="1819565"/>
    <lineage>
        <taxon>Bacteria</taxon>
        <taxon>Pseudomonadati</taxon>
        <taxon>Pseudomonadota</taxon>
        <taxon>Alphaproteobacteria</taxon>
        <taxon>Rhodobacterales</taxon>
        <taxon>Paracoccaceae</taxon>
        <taxon>Flavimaricola</taxon>
    </lineage>
</organism>
<protein>
    <recommendedName>
        <fullName evidence="5">Urease accessory protein UreE</fullName>
    </recommendedName>
</protein>
<evidence type="ECO:0000256" key="6">
    <source>
        <dbReference type="SAM" id="MobiDB-lite"/>
    </source>
</evidence>
<dbReference type="GO" id="GO:0005737">
    <property type="term" value="C:cytoplasm"/>
    <property type="evidence" value="ECO:0007669"/>
    <property type="project" value="UniProtKB-SubCell"/>
</dbReference>
<evidence type="ECO:0000313" key="8">
    <source>
        <dbReference type="EMBL" id="SMY05886.1"/>
    </source>
</evidence>
<keyword evidence="4 5" id="KW-0143">Chaperone</keyword>
<keyword evidence="3 5" id="KW-0533">Nickel</keyword>
<evidence type="ECO:0000256" key="2">
    <source>
        <dbReference type="ARBA" id="ARBA00022490"/>
    </source>
</evidence>
<evidence type="ECO:0000256" key="1">
    <source>
        <dbReference type="ARBA" id="ARBA00004496"/>
    </source>
</evidence>
<dbReference type="Pfam" id="PF02814">
    <property type="entry name" value="UreE_N"/>
    <property type="match status" value="1"/>
</dbReference>
<dbReference type="InterPro" id="IPR036118">
    <property type="entry name" value="UreE_N_sf"/>
</dbReference>
<dbReference type="GO" id="GO:0019627">
    <property type="term" value="P:urea metabolic process"/>
    <property type="evidence" value="ECO:0007669"/>
    <property type="project" value="InterPro"/>
</dbReference>
<feature type="compositionally biased region" description="Basic and acidic residues" evidence="6">
    <location>
        <begin position="151"/>
        <end position="182"/>
    </location>
</feature>
<proteinExistence type="inferred from homology"/>
<comment type="similarity">
    <text evidence="5">Belongs to the UreE family.</text>
</comment>
<dbReference type="GO" id="GO:0006457">
    <property type="term" value="P:protein folding"/>
    <property type="evidence" value="ECO:0007669"/>
    <property type="project" value="InterPro"/>
</dbReference>
<evidence type="ECO:0000313" key="9">
    <source>
        <dbReference type="Proteomes" id="UP000201613"/>
    </source>
</evidence>
<name>A0A238LAA4_9RHOB</name>
<keyword evidence="9" id="KW-1185">Reference proteome</keyword>
<dbReference type="InterPro" id="IPR012406">
    <property type="entry name" value="UreE"/>
</dbReference>
<dbReference type="GO" id="GO:0016151">
    <property type="term" value="F:nickel cation binding"/>
    <property type="evidence" value="ECO:0007669"/>
    <property type="project" value="UniProtKB-UniRule"/>
</dbReference>
<dbReference type="GO" id="GO:0065003">
    <property type="term" value="P:protein-containing complex assembly"/>
    <property type="evidence" value="ECO:0007669"/>
    <property type="project" value="InterPro"/>
</dbReference>
<reference evidence="8 9" key="1">
    <citation type="submission" date="2017-05" db="EMBL/GenBank/DDBJ databases">
        <authorList>
            <person name="Song R."/>
            <person name="Chenine A.L."/>
            <person name="Ruprecht R.M."/>
        </authorList>
    </citation>
    <scope>NUCLEOTIDE SEQUENCE [LARGE SCALE GENOMIC DNA]</scope>
    <source>
        <strain evidence="8 9">CECT 8899</strain>
    </source>
</reference>
<dbReference type="Proteomes" id="UP000201613">
    <property type="component" value="Unassembled WGS sequence"/>
</dbReference>